<dbReference type="EnsemblPlants" id="AVESA.00010b.r2.UnG1436760.1">
    <property type="protein sequence ID" value="AVESA.00010b.r2.UnG1436760.1.CDS.1"/>
    <property type="gene ID" value="AVESA.00010b.r2.UnG1436760"/>
</dbReference>
<evidence type="ECO:0000313" key="1">
    <source>
        <dbReference type="EnsemblPlants" id="AVESA.00010b.r2.UnG1436760.1.CDS.1"/>
    </source>
</evidence>
<dbReference type="Proteomes" id="UP001732700">
    <property type="component" value="Unassembled WGS sequence"/>
</dbReference>
<organism evidence="1 2">
    <name type="scientific">Avena sativa</name>
    <name type="common">Oat</name>
    <dbReference type="NCBI Taxonomy" id="4498"/>
    <lineage>
        <taxon>Eukaryota</taxon>
        <taxon>Viridiplantae</taxon>
        <taxon>Streptophyta</taxon>
        <taxon>Embryophyta</taxon>
        <taxon>Tracheophyta</taxon>
        <taxon>Spermatophyta</taxon>
        <taxon>Magnoliopsida</taxon>
        <taxon>Liliopsida</taxon>
        <taxon>Poales</taxon>
        <taxon>Poaceae</taxon>
        <taxon>BOP clade</taxon>
        <taxon>Pooideae</taxon>
        <taxon>Poodae</taxon>
        <taxon>Poeae</taxon>
        <taxon>Poeae Chloroplast Group 1 (Aveneae type)</taxon>
        <taxon>Aveninae</taxon>
        <taxon>Avena</taxon>
    </lineage>
</organism>
<evidence type="ECO:0000313" key="2">
    <source>
        <dbReference type="Proteomes" id="UP001732700"/>
    </source>
</evidence>
<reference evidence="1" key="1">
    <citation type="submission" date="2025-09" db="UniProtKB">
        <authorList>
            <consortium name="EnsemblPlants"/>
        </authorList>
    </citation>
    <scope>IDENTIFICATION</scope>
</reference>
<keyword evidence="2" id="KW-1185">Reference proteome</keyword>
<name>A0ACD6AQW6_AVESA</name>
<accession>A0ACD6AQW6</accession>
<sequence>MMKKKRKLLLLIAILAATITYQAGLTPPGAFWQEGQAAGYAVLATNYPRRYTAFFYCNATSFVSSIAIILLLVNPNLYKFGIKCYVLYVCAVTGLLGLAGAYAAGSSRHMRTSVVVISVLIMVSIFVITLLWAVWLQNRKPTHGQEEGRPGNTAGEEERVGAAAENQQPNTATSNKEEGQSNEKKDMYTTRKYMVMVAILVAGVTYQAGLTPPGGVWPDSTDGHGAGDPVLRDTNKRRYRFFFDSNSVSFLMSLLVILLLLLDEPLFARKEKELPATQASCGKKKKKDGLLGMGCKELLRVAQPSLLMALLGLLFAYAAGCSREWETSVYVFALAGGVLLYIVIHVLLSYCDKRSPRTDNKTTTTGARSCTDDQCNCKCHGKDAPVTAE</sequence>
<proteinExistence type="predicted"/>
<protein>
    <submittedName>
        <fullName evidence="1">Uncharacterized protein</fullName>
    </submittedName>
</protein>